<gene>
    <name evidence="2" type="ORF">FAP39_05065</name>
</gene>
<dbReference type="SUPFAM" id="SSF51294">
    <property type="entry name" value="Hedgehog/intein (Hint) domain"/>
    <property type="match status" value="1"/>
</dbReference>
<accession>A0A4U7N6I0</accession>
<protein>
    <recommendedName>
        <fullName evidence="1">Hedgehog/Intein (Hint) domain-containing protein</fullName>
    </recommendedName>
</protein>
<comment type="caution">
    <text evidence="2">The sequence shown here is derived from an EMBL/GenBank/DDBJ whole genome shotgun (WGS) entry which is preliminary data.</text>
</comment>
<feature type="domain" description="Hedgehog/Intein (Hint)" evidence="1">
    <location>
        <begin position="34"/>
        <end position="165"/>
    </location>
</feature>
<dbReference type="EMBL" id="SULI01000004">
    <property type="protein sequence ID" value="TKZ21482.1"/>
    <property type="molecule type" value="Genomic_DNA"/>
</dbReference>
<dbReference type="RefSeq" id="WP_138015311.1">
    <property type="nucleotide sequence ID" value="NZ_SULI01000004.1"/>
</dbReference>
<evidence type="ECO:0000313" key="3">
    <source>
        <dbReference type="Proteomes" id="UP000306575"/>
    </source>
</evidence>
<keyword evidence="3" id="KW-1185">Reference proteome</keyword>
<dbReference type="InterPro" id="IPR028992">
    <property type="entry name" value="Hedgehog/Intein_dom"/>
</dbReference>
<organism evidence="2 3">
    <name type="scientific">Shimia litoralis</name>
    <dbReference type="NCBI Taxonomy" id="420403"/>
    <lineage>
        <taxon>Bacteria</taxon>
        <taxon>Pseudomonadati</taxon>
        <taxon>Pseudomonadota</taxon>
        <taxon>Alphaproteobacteria</taxon>
        <taxon>Rhodobacterales</taxon>
        <taxon>Roseobacteraceae</taxon>
    </lineage>
</organism>
<dbReference type="Pfam" id="PF13403">
    <property type="entry name" value="Hint_2"/>
    <property type="match status" value="1"/>
</dbReference>
<evidence type="ECO:0000259" key="1">
    <source>
        <dbReference type="Pfam" id="PF13403"/>
    </source>
</evidence>
<proteinExistence type="predicted"/>
<name>A0A4U7N6I0_9RHOB</name>
<dbReference type="OrthoDB" id="7685535at2"/>
<dbReference type="Proteomes" id="UP000306575">
    <property type="component" value="Unassembled WGS sequence"/>
</dbReference>
<dbReference type="AlphaFoldDB" id="A0A4U7N6I0"/>
<evidence type="ECO:0000313" key="2">
    <source>
        <dbReference type="EMBL" id="TKZ21482.1"/>
    </source>
</evidence>
<dbReference type="InterPro" id="IPR036844">
    <property type="entry name" value="Hint_dom_sf"/>
</dbReference>
<reference evidence="2 3" key="1">
    <citation type="submission" date="2019-04" db="EMBL/GenBank/DDBJ databases">
        <title>Genome sequence of Pelagicola litoralis CL-ES2.</title>
        <authorList>
            <person name="Cao J."/>
        </authorList>
    </citation>
    <scope>NUCLEOTIDE SEQUENCE [LARGE SCALE GENOMIC DNA]</scope>
    <source>
        <strain evidence="2 3">CL-ES2</strain>
    </source>
</reference>
<sequence>MFGLTKLRGPDAKPKAPKNKLLDPVLLGAGCGIVEGTLVMTHRGLTPMEAVSAGDELMTFDGGMQPVLAVLRDQLWAGVGECPEALWPLHVSAGTIDNENEMLVMPHQGILIETDEITDQWGDPFAVVPAAALQVLPGVEKQRPYGTVEVMLPIFEEDQMVFAENGSLMFCQSHWGVSAGFLPKHDPSSNYNMLPLSVATRLLQMEFATDRQSFAVA</sequence>